<dbReference type="InterPro" id="IPR044861">
    <property type="entry name" value="IPNS-like_FE2OG_OXY"/>
</dbReference>
<evidence type="ECO:0000256" key="3">
    <source>
        <dbReference type="RuleBase" id="RU003682"/>
    </source>
</evidence>
<dbReference type="GO" id="GO:0016491">
    <property type="term" value="F:oxidoreductase activity"/>
    <property type="evidence" value="ECO:0007669"/>
    <property type="project" value="UniProtKB-KW"/>
</dbReference>
<dbReference type="PROSITE" id="PS51471">
    <property type="entry name" value="FE2OG_OXY"/>
    <property type="match status" value="1"/>
</dbReference>
<keyword evidence="3" id="KW-0560">Oxidoreductase</keyword>
<name>A0A7J7C372_TRIWF</name>
<dbReference type="InterPro" id="IPR005123">
    <property type="entry name" value="Oxoglu/Fe-dep_dioxygenase_dom"/>
</dbReference>
<reference evidence="5 6" key="1">
    <citation type="journal article" date="2020" name="Nat. Commun.">
        <title>Genome of Tripterygium wilfordii and identification of cytochrome P450 involved in triptolide biosynthesis.</title>
        <authorList>
            <person name="Tu L."/>
            <person name="Su P."/>
            <person name="Zhang Z."/>
            <person name="Gao L."/>
            <person name="Wang J."/>
            <person name="Hu T."/>
            <person name="Zhou J."/>
            <person name="Zhang Y."/>
            <person name="Zhao Y."/>
            <person name="Liu Y."/>
            <person name="Song Y."/>
            <person name="Tong Y."/>
            <person name="Lu Y."/>
            <person name="Yang J."/>
            <person name="Xu C."/>
            <person name="Jia M."/>
            <person name="Peters R.J."/>
            <person name="Huang L."/>
            <person name="Gao W."/>
        </authorList>
    </citation>
    <scope>NUCLEOTIDE SEQUENCE [LARGE SCALE GENOMIC DNA]</scope>
    <source>
        <strain evidence="6">cv. XIE 37</strain>
        <tissue evidence="5">Leaf</tissue>
    </source>
</reference>
<dbReference type="InParanoid" id="A0A7J7C372"/>
<dbReference type="AlphaFoldDB" id="A0A7J7C372"/>
<dbReference type="InterPro" id="IPR027443">
    <property type="entry name" value="IPNS-like_sf"/>
</dbReference>
<dbReference type="EMBL" id="JAAARO010000021">
    <property type="protein sequence ID" value="KAF5728375.1"/>
    <property type="molecule type" value="Genomic_DNA"/>
</dbReference>
<keyword evidence="1 3" id="KW-0479">Metal-binding</keyword>
<dbReference type="Gene3D" id="2.60.120.330">
    <property type="entry name" value="B-lactam Antibiotic, Isopenicillin N Synthase, Chain"/>
    <property type="match status" value="1"/>
</dbReference>
<gene>
    <name evidence="5" type="ORF">HS088_TW21G00522</name>
</gene>
<dbReference type="InterPro" id="IPR050231">
    <property type="entry name" value="Iron_ascorbate_oxido_reductase"/>
</dbReference>
<evidence type="ECO:0000313" key="6">
    <source>
        <dbReference type="Proteomes" id="UP000593562"/>
    </source>
</evidence>
<proteinExistence type="inferred from homology"/>
<dbReference type="Pfam" id="PF03171">
    <property type="entry name" value="2OG-FeII_Oxy"/>
    <property type="match status" value="1"/>
</dbReference>
<accession>A0A7J7C372</accession>
<dbReference type="Proteomes" id="UP000593562">
    <property type="component" value="Unassembled WGS sequence"/>
</dbReference>
<evidence type="ECO:0000259" key="4">
    <source>
        <dbReference type="PROSITE" id="PS51471"/>
    </source>
</evidence>
<feature type="domain" description="Fe2OG dioxygenase" evidence="4">
    <location>
        <begin position="186"/>
        <end position="288"/>
    </location>
</feature>
<protein>
    <recommendedName>
        <fullName evidence="4">Fe2OG dioxygenase domain-containing protein</fullName>
    </recommendedName>
</protein>
<evidence type="ECO:0000256" key="1">
    <source>
        <dbReference type="ARBA" id="ARBA00022723"/>
    </source>
</evidence>
<comment type="similarity">
    <text evidence="3">Belongs to the iron/ascorbate-dependent oxidoreductase family.</text>
</comment>
<evidence type="ECO:0000313" key="5">
    <source>
        <dbReference type="EMBL" id="KAF5728375.1"/>
    </source>
</evidence>
<evidence type="ECO:0000256" key="2">
    <source>
        <dbReference type="ARBA" id="ARBA00023004"/>
    </source>
</evidence>
<keyword evidence="6" id="KW-1185">Reference proteome</keyword>
<dbReference type="PANTHER" id="PTHR47990">
    <property type="entry name" value="2-OXOGLUTARATE (2OG) AND FE(II)-DEPENDENT OXYGENASE SUPERFAMILY PROTEIN-RELATED"/>
    <property type="match status" value="1"/>
</dbReference>
<dbReference type="GO" id="GO:0046872">
    <property type="term" value="F:metal ion binding"/>
    <property type="evidence" value="ECO:0007669"/>
    <property type="project" value="UniProtKB-KW"/>
</dbReference>
<organism evidence="5 6">
    <name type="scientific">Tripterygium wilfordii</name>
    <name type="common">Thunder God vine</name>
    <dbReference type="NCBI Taxonomy" id="458696"/>
    <lineage>
        <taxon>Eukaryota</taxon>
        <taxon>Viridiplantae</taxon>
        <taxon>Streptophyta</taxon>
        <taxon>Embryophyta</taxon>
        <taxon>Tracheophyta</taxon>
        <taxon>Spermatophyta</taxon>
        <taxon>Magnoliopsida</taxon>
        <taxon>eudicotyledons</taxon>
        <taxon>Gunneridae</taxon>
        <taxon>Pentapetalae</taxon>
        <taxon>rosids</taxon>
        <taxon>fabids</taxon>
        <taxon>Celastrales</taxon>
        <taxon>Celastraceae</taxon>
        <taxon>Tripterygium</taxon>
    </lineage>
</organism>
<sequence length="335" mass="37682">MEIDPPLCETFDKLVRTSPIKTLDHDQNLLIDKVDEFELPVIDLSHLNLGPQEKEKCVEDMVDAATKWGFFQIVNHGIPQEMLETVKDEEKKVFHQDFAKKADEKFLNLSANSYRWGNPATTLVSRFLWHESLHVSVSEISKIKGNDGLRFSLEEFTDTVAKLAERISVILSASFGVESSFFQENCPTGCSYLRLNRYPPCPVSSKVYGFIPHTDSGILTIVYQDGVGGLQLMKDGRWFSVKPNPTALIVNVGDLLEALSNGVYRSIRHRVLAPGGVERLSLAYFYCPSFDAVIQSCSEPPKYKKFSFGEYMLQIGKDVRATGDKVGLSRFLNVL</sequence>
<comment type="caution">
    <text evidence="5">The sequence shown here is derived from an EMBL/GenBank/DDBJ whole genome shotgun (WGS) entry which is preliminary data.</text>
</comment>
<keyword evidence="2 3" id="KW-0408">Iron</keyword>
<dbReference type="Pfam" id="PF14226">
    <property type="entry name" value="DIOX_N"/>
    <property type="match status" value="1"/>
</dbReference>
<dbReference type="SUPFAM" id="SSF51197">
    <property type="entry name" value="Clavaminate synthase-like"/>
    <property type="match status" value="1"/>
</dbReference>
<dbReference type="InterPro" id="IPR026992">
    <property type="entry name" value="DIOX_N"/>
</dbReference>